<proteinExistence type="predicted"/>
<reference evidence="2 3" key="1">
    <citation type="journal article" date="2023" name="Sci. Data">
        <title>Genome assembly of the Korean intertidal mud-creeper Batillaria attramentaria.</title>
        <authorList>
            <person name="Patra A.K."/>
            <person name="Ho P.T."/>
            <person name="Jun S."/>
            <person name="Lee S.J."/>
            <person name="Kim Y."/>
            <person name="Won Y.J."/>
        </authorList>
    </citation>
    <scope>NUCLEOTIDE SEQUENCE [LARGE SCALE GENOMIC DNA]</scope>
    <source>
        <strain evidence="2">Wonlab-2016</strain>
    </source>
</reference>
<evidence type="ECO:0000313" key="3">
    <source>
        <dbReference type="Proteomes" id="UP001519460"/>
    </source>
</evidence>
<protein>
    <submittedName>
        <fullName evidence="2">Uncharacterized protein</fullName>
    </submittedName>
</protein>
<comment type="caution">
    <text evidence="2">The sequence shown here is derived from an EMBL/GenBank/DDBJ whole genome shotgun (WGS) entry which is preliminary data.</text>
</comment>
<dbReference type="EMBL" id="JACVVK020000015">
    <property type="protein sequence ID" value="KAK7504424.1"/>
    <property type="molecule type" value="Genomic_DNA"/>
</dbReference>
<keyword evidence="3" id="KW-1185">Reference proteome</keyword>
<name>A0ABD0LXM3_9CAEN</name>
<evidence type="ECO:0000313" key="2">
    <source>
        <dbReference type="EMBL" id="KAK7504424.1"/>
    </source>
</evidence>
<sequence>MEVGAEIKTVSSTSGMHPQETGLPKPEQRRSPYAQPRPPCIMGLWKVYGHKSRLGRLRSVSVCCATTSTLESHGLYTLLVMCSKTGREETEH</sequence>
<feature type="region of interest" description="Disordered" evidence="1">
    <location>
        <begin position="1"/>
        <end position="35"/>
    </location>
</feature>
<organism evidence="2 3">
    <name type="scientific">Batillaria attramentaria</name>
    <dbReference type="NCBI Taxonomy" id="370345"/>
    <lineage>
        <taxon>Eukaryota</taxon>
        <taxon>Metazoa</taxon>
        <taxon>Spiralia</taxon>
        <taxon>Lophotrochozoa</taxon>
        <taxon>Mollusca</taxon>
        <taxon>Gastropoda</taxon>
        <taxon>Caenogastropoda</taxon>
        <taxon>Sorbeoconcha</taxon>
        <taxon>Cerithioidea</taxon>
        <taxon>Batillariidae</taxon>
        <taxon>Batillaria</taxon>
    </lineage>
</organism>
<accession>A0ABD0LXM3</accession>
<evidence type="ECO:0000256" key="1">
    <source>
        <dbReference type="SAM" id="MobiDB-lite"/>
    </source>
</evidence>
<dbReference type="Proteomes" id="UP001519460">
    <property type="component" value="Unassembled WGS sequence"/>
</dbReference>
<dbReference type="AlphaFoldDB" id="A0ABD0LXM3"/>
<gene>
    <name evidence="2" type="ORF">BaRGS_00004290</name>
</gene>